<evidence type="ECO:0000313" key="13">
    <source>
        <dbReference type="EMBL" id="CAA9424180.1"/>
    </source>
</evidence>
<keyword evidence="7" id="KW-1015">Disulfide bond</keyword>
<dbReference type="InterPro" id="IPR005805">
    <property type="entry name" value="Rieske_Fe-S_prot_C"/>
</dbReference>
<dbReference type="PANTHER" id="PTHR10134">
    <property type="entry name" value="CYTOCHROME B-C1 COMPLEX SUBUNIT RIESKE, MITOCHONDRIAL"/>
    <property type="match status" value="1"/>
</dbReference>
<evidence type="ECO:0000256" key="2">
    <source>
        <dbReference type="ARBA" id="ARBA00015816"/>
    </source>
</evidence>
<evidence type="ECO:0000256" key="1">
    <source>
        <dbReference type="ARBA" id="ARBA00002494"/>
    </source>
</evidence>
<organism evidence="13">
    <name type="scientific">uncultured Rubrobacteraceae bacterium</name>
    <dbReference type="NCBI Taxonomy" id="349277"/>
    <lineage>
        <taxon>Bacteria</taxon>
        <taxon>Bacillati</taxon>
        <taxon>Actinomycetota</taxon>
        <taxon>Rubrobacteria</taxon>
        <taxon>Rubrobacterales</taxon>
        <taxon>Rubrobacteraceae</taxon>
        <taxon>environmental samples</taxon>
    </lineage>
</organism>
<dbReference type="AlphaFoldDB" id="A0A6J4PWY4"/>
<gene>
    <name evidence="13" type="ORF">AVDCRST_MAG80-139</name>
</gene>
<dbReference type="PRINTS" id="PR00162">
    <property type="entry name" value="RIESKE"/>
</dbReference>
<accession>A0A6J4PWY4</accession>
<evidence type="ECO:0000256" key="10">
    <source>
        <dbReference type="SAM" id="MobiDB-lite"/>
    </source>
</evidence>
<reference evidence="13" key="1">
    <citation type="submission" date="2020-02" db="EMBL/GenBank/DDBJ databases">
        <authorList>
            <person name="Meier V. D."/>
        </authorList>
    </citation>
    <scope>NUCLEOTIDE SEQUENCE</scope>
    <source>
        <strain evidence="13">AVDCRST_MAG80</strain>
    </source>
</reference>
<dbReference type="PROSITE" id="PS51257">
    <property type="entry name" value="PROKAR_LIPOPROTEIN"/>
    <property type="match status" value="1"/>
</dbReference>
<keyword evidence="6" id="KW-0411">Iron-sulfur</keyword>
<dbReference type="InterPro" id="IPR036922">
    <property type="entry name" value="Rieske_2Fe-2S_sf"/>
</dbReference>
<keyword evidence="3" id="KW-0001">2Fe-2S</keyword>
<feature type="domain" description="Rieske" evidence="12">
    <location>
        <begin position="69"/>
        <end position="165"/>
    </location>
</feature>
<evidence type="ECO:0000256" key="11">
    <source>
        <dbReference type="SAM" id="SignalP"/>
    </source>
</evidence>
<dbReference type="GO" id="GO:0016705">
    <property type="term" value="F:oxidoreductase activity, acting on paired donors, with incorporation or reduction of molecular oxygen"/>
    <property type="evidence" value="ECO:0007669"/>
    <property type="project" value="UniProtKB-ARBA"/>
</dbReference>
<evidence type="ECO:0000256" key="5">
    <source>
        <dbReference type="ARBA" id="ARBA00023004"/>
    </source>
</evidence>
<dbReference type="GO" id="GO:0051537">
    <property type="term" value="F:2 iron, 2 sulfur cluster binding"/>
    <property type="evidence" value="ECO:0007669"/>
    <property type="project" value="UniProtKB-KW"/>
</dbReference>
<comment type="function">
    <text evidence="1">Iron-sulfur subunit of the cytochrome bc1 complex, an essential component of the respiratory electron transport chain required for ATP synthesis. The bc1 complex catalyzes the oxidation of menaquinol and the reduction of cytochrome c in the respiratory chain. The bc1 complex operates through a Q-cycle mechanism that couples electron transfer to generation of the proton gradient that drives ATP synthesis.</text>
</comment>
<dbReference type="GO" id="GO:0016020">
    <property type="term" value="C:membrane"/>
    <property type="evidence" value="ECO:0007669"/>
    <property type="project" value="InterPro"/>
</dbReference>
<keyword evidence="11" id="KW-0732">Signal</keyword>
<dbReference type="EMBL" id="CADCVC010000013">
    <property type="protein sequence ID" value="CAA9424180.1"/>
    <property type="molecule type" value="Genomic_DNA"/>
</dbReference>
<evidence type="ECO:0000256" key="8">
    <source>
        <dbReference type="ARBA" id="ARBA00029586"/>
    </source>
</evidence>
<protein>
    <recommendedName>
        <fullName evidence="2">Cytochrome bc1 complex Rieske iron-sulfur subunit</fullName>
    </recommendedName>
    <alternativeName>
        <fullName evidence="8">Cytochrome bc1 reductase complex subunit QcrA</fullName>
    </alternativeName>
</protein>
<dbReference type="Pfam" id="PF00355">
    <property type="entry name" value="Rieske"/>
    <property type="match status" value="1"/>
</dbReference>
<feature type="signal peptide" evidence="11">
    <location>
        <begin position="1"/>
        <end position="25"/>
    </location>
</feature>
<evidence type="ECO:0000259" key="12">
    <source>
        <dbReference type="PROSITE" id="PS51296"/>
    </source>
</evidence>
<dbReference type="InterPro" id="IPR017941">
    <property type="entry name" value="Rieske_2Fe-2S"/>
</dbReference>
<evidence type="ECO:0000256" key="9">
    <source>
        <dbReference type="ARBA" id="ARBA00034078"/>
    </source>
</evidence>
<dbReference type="GO" id="GO:0004497">
    <property type="term" value="F:monooxygenase activity"/>
    <property type="evidence" value="ECO:0007669"/>
    <property type="project" value="UniProtKB-ARBA"/>
</dbReference>
<sequence>MTEERFSRIKFIRLGAALGVGAAGASLVAACGGGDDKVSEEGETPGAVEGAGEATGGANGGVAQVEGGEPIIQESEVEAGSALEFTDEETGQQAILVHLESGDFAAYSAICTHRQCTVSYSDNNLACPCHGSVFDPTNGGAVVNGPATEPLPEIPIEVRNGEVFRA</sequence>
<feature type="region of interest" description="Disordered" evidence="10">
    <location>
        <begin position="35"/>
        <end position="58"/>
    </location>
</feature>
<keyword evidence="5" id="KW-0408">Iron</keyword>
<evidence type="ECO:0000256" key="4">
    <source>
        <dbReference type="ARBA" id="ARBA00022723"/>
    </source>
</evidence>
<comment type="cofactor">
    <cofactor evidence="9">
        <name>[2Fe-2S] cluster</name>
        <dbReference type="ChEBI" id="CHEBI:190135"/>
    </cofactor>
</comment>
<dbReference type="Gene3D" id="2.102.10.10">
    <property type="entry name" value="Rieske [2Fe-2S] iron-sulphur domain"/>
    <property type="match status" value="1"/>
</dbReference>
<keyword evidence="4" id="KW-0479">Metal-binding</keyword>
<evidence type="ECO:0000256" key="7">
    <source>
        <dbReference type="ARBA" id="ARBA00023157"/>
    </source>
</evidence>
<dbReference type="PROSITE" id="PS51296">
    <property type="entry name" value="RIESKE"/>
    <property type="match status" value="1"/>
</dbReference>
<evidence type="ECO:0000256" key="6">
    <source>
        <dbReference type="ARBA" id="ARBA00023014"/>
    </source>
</evidence>
<dbReference type="GO" id="GO:0046872">
    <property type="term" value="F:metal ion binding"/>
    <property type="evidence" value="ECO:0007669"/>
    <property type="project" value="UniProtKB-KW"/>
</dbReference>
<feature type="chain" id="PRO_5038452811" description="Cytochrome bc1 complex Rieske iron-sulfur subunit" evidence="11">
    <location>
        <begin position="26"/>
        <end position="166"/>
    </location>
</feature>
<proteinExistence type="predicted"/>
<dbReference type="InterPro" id="IPR014349">
    <property type="entry name" value="Rieske_Fe-S_prot"/>
</dbReference>
<evidence type="ECO:0000256" key="3">
    <source>
        <dbReference type="ARBA" id="ARBA00022714"/>
    </source>
</evidence>
<dbReference type="SUPFAM" id="SSF50022">
    <property type="entry name" value="ISP domain"/>
    <property type="match status" value="1"/>
</dbReference>
<dbReference type="CDD" id="cd03467">
    <property type="entry name" value="Rieske"/>
    <property type="match status" value="1"/>
</dbReference>
<name>A0A6J4PWY4_9ACTN</name>